<organism evidence="1 2">
    <name type="scientific">Bauhinia variegata</name>
    <name type="common">Purple orchid tree</name>
    <name type="synonym">Phanera variegata</name>
    <dbReference type="NCBI Taxonomy" id="167791"/>
    <lineage>
        <taxon>Eukaryota</taxon>
        <taxon>Viridiplantae</taxon>
        <taxon>Streptophyta</taxon>
        <taxon>Embryophyta</taxon>
        <taxon>Tracheophyta</taxon>
        <taxon>Spermatophyta</taxon>
        <taxon>Magnoliopsida</taxon>
        <taxon>eudicotyledons</taxon>
        <taxon>Gunneridae</taxon>
        <taxon>Pentapetalae</taxon>
        <taxon>rosids</taxon>
        <taxon>fabids</taxon>
        <taxon>Fabales</taxon>
        <taxon>Fabaceae</taxon>
        <taxon>Cercidoideae</taxon>
        <taxon>Cercideae</taxon>
        <taxon>Bauhiniinae</taxon>
        <taxon>Bauhinia</taxon>
    </lineage>
</organism>
<evidence type="ECO:0000313" key="2">
    <source>
        <dbReference type="Proteomes" id="UP000828941"/>
    </source>
</evidence>
<sequence length="76" mass="8523">MKILSSFFVLLLVFSLDIGNTRLVTEAKTCESDPYPVSYDCTQHLVQCVAHCKFNYGDDADGHCKGTEYCVCDYPC</sequence>
<reference evidence="1 2" key="1">
    <citation type="journal article" date="2022" name="DNA Res.">
        <title>Chromosomal-level genome assembly of the orchid tree Bauhinia variegata (Leguminosae; Cercidoideae) supports the allotetraploid origin hypothesis of Bauhinia.</title>
        <authorList>
            <person name="Zhong Y."/>
            <person name="Chen Y."/>
            <person name="Zheng D."/>
            <person name="Pang J."/>
            <person name="Liu Y."/>
            <person name="Luo S."/>
            <person name="Meng S."/>
            <person name="Qian L."/>
            <person name="Wei D."/>
            <person name="Dai S."/>
            <person name="Zhou R."/>
        </authorList>
    </citation>
    <scope>NUCLEOTIDE SEQUENCE [LARGE SCALE GENOMIC DNA]</scope>
    <source>
        <strain evidence="1">BV-YZ2020</strain>
    </source>
</reference>
<gene>
    <name evidence="1" type="ORF">L6164_016854</name>
</gene>
<dbReference type="Proteomes" id="UP000828941">
    <property type="component" value="Chromosome 7"/>
</dbReference>
<name>A0ACB9N9P9_BAUVA</name>
<accession>A0ACB9N9P9</accession>
<dbReference type="EMBL" id="CM039432">
    <property type="protein sequence ID" value="KAI4331906.1"/>
    <property type="molecule type" value="Genomic_DNA"/>
</dbReference>
<comment type="caution">
    <text evidence="1">The sequence shown here is derived from an EMBL/GenBank/DDBJ whole genome shotgun (WGS) entry which is preliminary data.</text>
</comment>
<protein>
    <submittedName>
        <fullName evidence="1">Uncharacterized protein</fullName>
    </submittedName>
</protein>
<evidence type="ECO:0000313" key="1">
    <source>
        <dbReference type="EMBL" id="KAI4331906.1"/>
    </source>
</evidence>
<proteinExistence type="predicted"/>
<keyword evidence="2" id="KW-1185">Reference proteome</keyword>